<dbReference type="PROSITE" id="PS00028">
    <property type="entry name" value="ZINC_FINGER_C2H2_1"/>
    <property type="match status" value="1"/>
</dbReference>
<dbReference type="AlphaFoldDB" id="A0A0A1SJS4"/>
<protein>
    <recommendedName>
        <fullName evidence="3">C2H2-type domain-containing protein</fullName>
    </recommendedName>
</protein>
<dbReference type="Pfam" id="PF00096">
    <property type="entry name" value="zf-C2H2"/>
    <property type="match status" value="1"/>
</dbReference>
<name>A0A0A1SJS4_9HYPO</name>
<sequence>MWKLISHIESGQCYKFNVKDLEELREKKLAFSRRLLLKNWDTAEPSVLEALIAKSNGPSSRNTIPETQYQQPYEPQGPSVVPGSSKPEAVSLVGTFGSWHTAPVPSPTLPPKAEPPRKSMPKPFQDVQIDVEGCYCELSGRYVCPRASCQRVFKTAKQLLKHLQSPAHSGVSFNCPRCLRTFKSLTEIVSHVELSGPTCPIRSTDDFGAYLDFLTGGLLEVCKESFPDETLKYAVSKDVQELFRIQHQTEPAIDPSEDLIQW</sequence>
<dbReference type="Proteomes" id="UP000039046">
    <property type="component" value="Unassembled WGS sequence"/>
</dbReference>
<dbReference type="InterPro" id="IPR013087">
    <property type="entry name" value="Znf_C2H2_type"/>
</dbReference>
<evidence type="ECO:0000313" key="5">
    <source>
        <dbReference type="Proteomes" id="UP000039046"/>
    </source>
</evidence>
<dbReference type="SMART" id="SM00355">
    <property type="entry name" value="ZnF_C2H2"/>
    <property type="match status" value="2"/>
</dbReference>
<dbReference type="STRING" id="1531966.A0A0A1SJS4"/>
<keyword evidence="5" id="KW-1185">Reference proteome</keyword>
<evidence type="ECO:0000256" key="2">
    <source>
        <dbReference type="SAM" id="MobiDB-lite"/>
    </source>
</evidence>
<evidence type="ECO:0000259" key="3">
    <source>
        <dbReference type="PROSITE" id="PS50157"/>
    </source>
</evidence>
<dbReference type="OrthoDB" id="8117402at2759"/>
<reference evidence="4 5" key="1">
    <citation type="journal article" date="2015" name="Genome Announc.">
        <title>Draft Genome Sequence and Gene Annotation of the Entomopathogenic Fungus Verticillium hemipterigenum.</title>
        <authorList>
            <person name="Horn F."/>
            <person name="Habel A."/>
            <person name="Scharf D.H."/>
            <person name="Dworschak J."/>
            <person name="Brakhage A.A."/>
            <person name="Guthke R."/>
            <person name="Hertweck C."/>
            <person name="Linde J."/>
        </authorList>
    </citation>
    <scope>NUCLEOTIDE SEQUENCE [LARGE SCALE GENOMIC DNA]</scope>
</reference>
<accession>A0A0A1SJS4</accession>
<feature type="region of interest" description="Disordered" evidence="2">
    <location>
        <begin position="103"/>
        <end position="123"/>
    </location>
</feature>
<dbReference type="HOGENOM" id="CLU_031491_1_0_1"/>
<dbReference type="GO" id="GO:0008270">
    <property type="term" value="F:zinc ion binding"/>
    <property type="evidence" value="ECO:0007669"/>
    <property type="project" value="UniProtKB-KW"/>
</dbReference>
<dbReference type="Gene3D" id="3.30.160.60">
    <property type="entry name" value="Classic Zinc Finger"/>
    <property type="match status" value="1"/>
</dbReference>
<keyword evidence="1" id="KW-0863">Zinc-finger</keyword>
<organism evidence="4 5">
    <name type="scientific">[Torrubiella] hemipterigena</name>
    <dbReference type="NCBI Taxonomy" id="1531966"/>
    <lineage>
        <taxon>Eukaryota</taxon>
        <taxon>Fungi</taxon>
        <taxon>Dikarya</taxon>
        <taxon>Ascomycota</taxon>
        <taxon>Pezizomycotina</taxon>
        <taxon>Sordariomycetes</taxon>
        <taxon>Hypocreomycetidae</taxon>
        <taxon>Hypocreales</taxon>
        <taxon>Clavicipitaceae</taxon>
        <taxon>Clavicipitaceae incertae sedis</taxon>
        <taxon>'Torrubiella' clade</taxon>
    </lineage>
</organism>
<feature type="domain" description="C2H2-type" evidence="3">
    <location>
        <begin position="142"/>
        <end position="170"/>
    </location>
</feature>
<keyword evidence="1" id="KW-0862">Zinc</keyword>
<evidence type="ECO:0000256" key="1">
    <source>
        <dbReference type="PROSITE-ProRule" id="PRU00042"/>
    </source>
</evidence>
<dbReference type="EMBL" id="CDHN01000001">
    <property type="protein sequence ID" value="CEJ80458.1"/>
    <property type="molecule type" value="Genomic_DNA"/>
</dbReference>
<evidence type="ECO:0000313" key="4">
    <source>
        <dbReference type="EMBL" id="CEJ80458.1"/>
    </source>
</evidence>
<proteinExistence type="predicted"/>
<dbReference type="PROSITE" id="PS50157">
    <property type="entry name" value="ZINC_FINGER_C2H2_2"/>
    <property type="match status" value="1"/>
</dbReference>
<feature type="compositionally biased region" description="Pro residues" evidence="2">
    <location>
        <begin position="104"/>
        <end position="113"/>
    </location>
</feature>
<keyword evidence="1" id="KW-0479">Metal-binding</keyword>
<gene>
    <name evidence="4" type="ORF">VHEMI00639</name>
</gene>